<comment type="cofactor">
    <cofactor evidence="3">
        <name>pyridoxal 5'-phosphate</name>
        <dbReference type="ChEBI" id="CHEBI:597326"/>
    </cofactor>
</comment>
<evidence type="ECO:0000256" key="4">
    <source>
        <dbReference type="RuleBase" id="RU004514"/>
    </source>
</evidence>
<sequence length="228" mass="24866">MRSSEQALADVMGRIAAACARSGRNPGDVRLVAVSKTMAAERVRELIQAGHLLFGENRVQEALLKIDAVEPGPEWHFIGHLQKNKIRHAIGKFALIHSVDGQEMALVLDRRCRAEGMVQPVLLQVNQAAETTKHGIRPEDLPALAAEVEGCAGLDLQGLMSIPPPEKNPEDSRRWFAGLRTLRDRLGPELGRELPELSMGMSDSYPLAVEEGATLVRVGTALFGSRQV</sequence>
<comment type="similarity">
    <text evidence="2 4">Belongs to the pyridoxal phosphate-binding protein YggS/PROSC family.</text>
</comment>
<dbReference type="PANTHER" id="PTHR10146:SF14">
    <property type="entry name" value="PYRIDOXAL PHOSPHATE HOMEOSTASIS PROTEIN"/>
    <property type="match status" value="1"/>
</dbReference>
<dbReference type="GO" id="GO:0030170">
    <property type="term" value="F:pyridoxal phosphate binding"/>
    <property type="evidence" value="ECO:0007669"/>
    <property type="project" value="UniProtKB-UniRule"/>
</dbReference>
<dbReference type="InterPro" id="IPR029066">
    <property type="entry name" value="PLP-binding_barrel"/>
</dbReference>
<dbReference type="InterPro" id="IPR001608">
    <property type="entry name" value="Ala_racemase_N"/>
</dbReference>
<proteinExistence type="inferred from homology"/>
<comment type="function">
    <text evidence="2">Pyridoxal 5'-phosphate (PLP)-binding protein, which is involved in PLP homeostasis.</text>
</comment>
<protein>
    <recommendedName>
        <fullName evidence="2">Pyridoxal phosphate homeostasis protein</fullName>
        <shortName evidence="2">PLP homeostasis protein</shortName>
    </recommendedName>
</protein>
<evidence type="ECO:0000313" key="7">
    <source>
        <dbReference type="Proteomes" id="UP000648239"/>
    </source>
</evidence>
<evidence type="ECO:0000256" key="3">
    <source>
        <dbReference type="PIRSR" id="PIRSR004848-1"/>
    </source>
</evidence>
<dbReference type="EMBL" id="JACXWD010000004">
    <property type="protein sequence ID" value="MBD3866946.1"/>
    <property type="molecule type" value="Genomic_DNA"/>
</dbReference>
<name>A0A8J7C252_9BACT</name>
<accession>A0A8J7C252</accession>
<evidence type="ECO:0000313" key="6">
    <source>
        <dbReference type="EMBL" id="MBD3866946.1"/>
    </source>
</evidence>
<dbReference type="FunFam" id="3.20.20.10:FF:000018">
    <property type="entry name" value="Pyridoxal phosphate homeostasis protein"/>
    <property type="match status" value="1"/>
</dbReference>
<feature type="modified residue" description="N6-(pyridoxal phosphate)lysine" evidence="2 3">
    <location>
        <position position="36"/>
    </location>
</feature>
<feature type="domain" description="Alanine racemase N-terminal" evidence="5">
    <location>
        <begin position="27"/>
        <end position="226"/>
    </location>
</feature>
<dbReference type="Gene3D" id="3.20.20.10">
    <property type="entry name" value="Alanine racemase"/>
    <property type="match status" value="1"/>
</dbReference>
<comment type="caution">
    <text evidence="6">The sequence shown here is derived from an EMBL/GenBank/DDBJ whole genome shotgun (WGS) entry which is preliminary data.</text>
</comment>
<dbReference type="Proteomes" id="UP000648239">
    <property type="component" value="Unassembled WGS sequence"/>
</dbReference>
<dbReference type="SUPFAM" id="SSF51419">
    <property type="entry name" value="PLP-binding barrel"/>
    <property type="match status" value="1"/>
</dbReference>
<evidence type="ECO:0000256" key="1">
    <source>
        <dbReference type="ARBA" id="ARBA00022898"/>
    </source>
</evidence>
<keyword evidence="1 2" id="KW-0663">Pyridoxal phosphate</keyword>
<dbReference type="Pfam" id="PF01168">
    <property type="entry name" value="Ala_racemase_N"/>
    <property type="match status" value="1"/>
</dbReference>
<gene>
    <name evidence="6" type="ORF">IFK94_02385</name>
</gene>
<dbReference type="HAMAP" id="MF_02087">
    <property type="entry name" value="PLP_homeostasis"/>
    <property type="match status" value="1"/>
</dbReference>
<dbReference type="InterPro" id="IPR011078">
    <property type="entry name" value="PyrdxlP_homeostasis"/>
</dbReference>
<evidence type="ECO:0000256" key="2">
    <source>
        <dbReference type="HAMAP-Rule" id="MF_02087"/>
    </source>
</evidence>
<organism evidence="6 7">
    <name type="scientific">Candidatus Polarisedimenticola svalbardensis</name>
    <dbReference type="NCBI Taxonomy" id="2886004"/>
    <lineage>
        <taxon>Bacteria</taxon>
        <taxon>Pseudomonadati</taxon>
        <taxon>Acidobacteriota</taxon>
        <taxon>Candidatus Polarisedimenticolia</taxon>
        <taxon>Candidatus Polarisedimenticolales</taxon>
        <taxon>Candidatus Polarisedimenticolaceae</taxon>
        <taxon>Candidatus Polarisedimenticola</taxon>
    </lineage>
</organism>
<dbReference type="PANTHER" id="PTHR10146">
    <property type="entry name" value="PROLINE SYNTHETASE CO-TRANSCRIBED BACTERIAL HOMOLOG PROTEIN"/>
    <property type="match status" value="1"/>
</dbReference>
<dbReference type="AlphaFoldDB" id="A0A8J7C252"/>
<dbReference type="PIRSF" id="PIRSF004848">
    <property type="entry name" value="YBL036c_PLPDEIII"/>
    <property type="match status" value="1"/>
</dbReference>
<evidence type="ECO:0000259" key="5">
    <source>
        <dbReference type="Pfam" id="PF01168"/>
    </source>
</evidence>
<dbReference type="NCBIfam" id="TIGR00044">
    <property type="entry name" value="YggS family pyridoxal phosphate-dependent enzyme"/>
    <property type="match status" value="1"/>
</dbReference>
<reference evidence="6 7" key="1">
    <citation type="submission" date="2020-08" db="EMBL/GenBank/DDBJ databases">
        <title>Acidobacteriota in marine sediments use diverse sulfur dissimilation pathways.</title>
        <authorList>
            <person name="Wasmund K."/>
        </authorList>
    </citation>
    <scope>NUCLEOTIDE SEQUENCE [LARGE SCALE GENOMIC DNA]</scope>
    <source>
        <strain evidence="6">MAG AM4</strain>
    </source>
</reference>
<dbReference type="CDD" id="cd00635">
    <property type="entry name" value="PLPDE_III_YBL036c_like"/>
    <property type="match status" value="1"/>
</dbReference>